<feature type="transmembrane region" description="Helical" evidence="1">
    <location>
        <begin position="176"/>
        <end position="195"/>
    </location>
</feature>
<feature type="transmembrane region" description="Helical" evidence="1">
    <location>
        <begin position="125"/>
        <end position="145"/>
    </location>
</feature>
<dbReference type="EMBL" id="JBHSBH010000010">
    <property type="protein sequence ID" value="MFC3997695.1"/>
    <property type="molecule type" value="Genomic_DNA"/>
</dbReference>
<evidence type="ECO:0000313" key="3">
    <source>
        <dbReference type="Proteomes" id="UP001595847"/>
    </source>
</evidence>
<proteinExistence type="predicted"/>
<feature type="transmembrane region" description="Helical" evidence="1">
    <location>
        <begin position="87"/>
        <end position="105"/>
    </location>
</feature>
<keyword evidence="1" id="KW-0472">Membrane</keyword>
<feature type="transmembrane region" description="Helical" evidence="1">
    <location>
        <begin position="31"/>
        <end position="48"/>
    </location>
</feature>
<keyword evidence="1" id="KW-0812">Transmembrane</keyword>
<feature type="transmembrane region" description="Helical" evidence="1">
    <location>
        <begin position="54"/>
        <end position="75"/>
    </location>
</feature>
<evidence type="ECO:0000256" key="1">
    <source>
        <dbReference type="SAM" id="Phobius"/>
    </source>
</evidence>
<evidence type="ECO:0000313" key="2">
    <source>
        <dbReference type="EMBL" id="MFC3997695.1"/>
    </source>
</evidence>
<dbReference type="Proteomes" id="UP001595847">
    <property type="component" value="Unassembled WGS sequence"/>
</dbReference>
<dbReference type="Pfam" id="PF19948">
    <property type="entry name" value="DUF6410"/>
    <property type="match status" value="1"/>
</dbReference>
<keyword evidence="1" id="KW-1133">Transmembrane helix</keyword>
<dbReference type="RefSeq" id="WP_378534848.1">
    <property type="nucleotide sequence ID" value="NZ_JBHSBH010000010.1"/>
</dbReference>
<feature type="transmembrane region" description="Helical" evidence="1">
    <location>
        <begin position="253"/>
        <end position="268"/>
    </location>
</feature>
<organism evidence="2 3">
    <name type="scientific">Nocardiopsis sediminis</name>
    <dbReference type="NCBI Taxonomy" id="1778267"/>
    <lineage>
        <taxon>Bacteria</taxon>
        <taxon>Bacillati</taxon>
        <taxon>Actinomycetota</taxon>
        <taxon>Actinomycetes</taxon>
        <taxon>Streptosporangiales</taxon>
        <taxon>Nocardiopsidaceae</taxon>
        <taxon>Nocardiopsis</taxon>
    </lineage>
</organism>
<feature type="transmembrane region" description="Helical" evidence="1">
    <location>
        <begin position="215"/>
        <end position="232"/>
    </location>
</feature>
<feature type="transmembrane region" description="Helical" evidence="1">
    <location>
        <begin position="274"/>
        <end position="296"/>
    </location>
</feature>
<dbReference type="InterPro" id="IPR045637">
    <property type="entry name" value="DUF6410"/>
</dbReference>
<protein>
    <submittedName>
        <fullName evidence="2">DUF6410 domain-containing protein</fullName>
    </submittedName>
</protein>
<reference evidence="3" key="1">
    <citation type="journal article" date="2019" name="Int. J. Syst. Evol. Microbiol.">
        <title>The Global Catalogue of Microorganisms (GCM) 10K type strain sequencing project: providing services to taxonomists for standard genome sequencing and annotation.</title>
        <authorList>
            <consortium name="The Broad Institute Genomics Platform"/>
            <consortium name="The Broad Institute Genome Sequencing Center for Infectious Disease"/>
            <person name="Wu L."/>
            <person name="Ma J."/>
        </authorList>
    </citation>
    <scope>NUCLEOTIDE SEQUENCE [LARGE SCALE GENOMIC DNA]</scope>
    <source>
        <strain evidence="3">TBRC 1826</strain>
    </source>
</reference>
<keyword evidence="3" id="KW-1185">Reference proteome</keyword>
<accession>A0ABV8FSS4</accession>
<sequence length="302" mass="32291">MATTDSDPAPVQHSAAKDFALGRDMGPAGRVFRLITGVLGLLLLYYRLPHDGSAYGHVLWMLGSFAAVAAAFIVVYGLLRDRFIGRVNPWITAGLLQAPILVYPFDIGPAPFHDALAMYTSLSLLLNVVIGYGGLEVAALPSLVWGRRHPLYSPFNAVDIAERAFAHRPRTAAGRALWAAAALVTAFVFVGFWLIDYVVFLPALVESGVGAAIRPPGPWAVVLLLPAAYLALDARRRRAEADALPGPGARFQALAAVFLTLATPAFMADMVPEVLWIAVIAGGLITAVATLVTWPLRRRSSG</sequence>
<name>A0ABV8FSS4_9ACTN</name>
<comment type="caution">
    <text evidence="2">The sequence shown here is derived from an EMBL/GenBank/DDBJ whole genome shotgun (WGS) entry which is preliminary data.</text>
</comment>
<gene>
    <name evidence="2" type="ORF">ACFOVU_17305</name>
</gene>